<dbReference type="PANTHER" id="PTHR47706">
    <property type="entry name" value="NMRA-LIKE FAMILY PROTEIN"/>
    <property type="match status" value="1"/>
</dbReference>
<dbReference type="Gene3D" id="3.90.25.10">
    <property type="entry name" value="UDP-galactose 4-epimerase, domain 1"/>
    <property type="match status" value="1"/>
</dbReference>
<dbReference type="InterPro" id="IPR016039">
    <property type="entry name" value="Thiolase-like"/>
</dbReference>
<dbReference type="SUPFAM" id="SSF51735">
    <property type="entry name" value="NAD(P)-binding Rossmann-fold domains"/>
    <property type="match status" value="1"/>
</dbReference>
<dbReference type="InterPro" id="IPR036291">
    <property type="entry name" value="NAD(P)-bd_dom_sf"/>
</dbReference>
<dbReference type="Gene3D" id="2.40.50.840">
    <property type="match status" value="1"/>
</dbReference>
<name>A0A6A6WCZ8_9PEZI</name>
<dbReference type="OrthoDB" id="435240at2759"/>
<dbReference type="SUPFAM" id="SSF53901">
    <property type="entry name" value="Thiolase-like"/>
    <property type="match status" value="1"/>
</dbReference>
<dbReference type="Pfam" id="PF18313">
    <property type="entry name" value="TLP1_add_C"/>
    <property type="match status" value="1"/>
</dbReference>
<organism evidence="5 6">
    <name type="scientific">Pseudovirgaria hyperparasitica</name>
    <dbReference type="NCBI Taxonomy" id="470096"/>
    <lineage>
        <taxon>Eukaryota</taxon>
        <taxon>Fungi</taxon>
        <taxon>Dikarya</taxon>
        <taxon>Ascomycota</taxon>
        <taxon>Pezizomycotina</taxon>
        <taxon>Dothideomycetes</taxon>
        <taxon>Dothideomycetes incertae sedis</taxon>
        <taxon>Acrospermales</taxon>
        <taxon>Acrospermaceae</taxon>
        <taxon>Pseudovirgaria</taxon>
    </lineage>
</organism>
<dbReference type="InterPro" id="IPR051609">
    <property type="entry name" value="NmrA/Isoflavone_reductase-like"/>
</dbReference>
<dbReference type="RefSeq" id="XP_033602291.1">
    <property type="nucleotide sequence ID" value="XM_033745374.1"/>
</dbReference>
<evidence type="ECO:0000259" key="3">
    <source>
        <dbReference type="Pfam" id="PF05368"/>
    </source>
</evidence>
<sequence length="849" mass="92159">MVSSLQPIIIGVGDIKNQSPKLEDALEPADLMVKAIETALSDTGIDQPSLQALRDAVDSIDVVQSWTWPYPDIVGTLYEKLNVTRGNGSMSNHGGNEPGKLLDEAARKVAGGRSKVAVITGAEALASLSAFAAAKKMPPPGWSKPAQNVESVFSPTNRDLGKHLGARHGIGNPIHIYPLYENGFRAIRKQSLQDNTTESAQLYADFAKVAEQQPYSWNYGKPAKTAEFIGTPSRKNRMICAPYPMLMNAFNTVNLSAAVILTTTEFAKSVGVPEEKWIYPLGGAGTADADEFWDRPNFFSSPAISRSLTTALEVSGLTKDDIDLYDFYSCFPIVPKLACEHLGLPKVNPPKPITLLGGLTSFGGAGNNYSMHAISEMVRQLRAKKGTTGLILANGGVLSYQHVVCLSSTPRVDGAAYPSKAPLSAHIDVPSPEVDEAADGAAVVETYTVEYNRDGTPGNGFVVGRVLDTGHRFIANHADEHTLRQLASDRVEPIGRTGRVFPDKETEGVNLFTFDATPKLSPQQSLSSTFTMPAATTTNILIIGGTGAIGKPITGAILDSKKDFGRVALFTSERTVKDKSDLLEPWKARGLELITGDITKDDDILDAYKGFDTVVSAVGRNVIDSQINLIRLAEQSSSINRFFPSEYGTDIEYFPHSNTEKPHQLKLKVRKYIKDNVKRLEYTYLVTGPYADFYIGRGPKDAGDFDVVAKEATLLGDGQGRISLTTMADVGKLLVAALKHPEESKNRALKVNSFTTSPAEILNEYVTQTGANWNSSLIPLEKLKATEEKAWADGDPKATVYTLRRIWTEGGTLYEERDNNKIEAPQMDNLETMVKMQIAQQSASGSTTT</sequence>
<reference evidence="5" key="1">
    <citation type="journal article" date="2020" name="Stud. Mycol.">
        <title>101 Dothideomycetes genomes: a test case for predicting lifestyles and emergence of pathogens.</title>
        <authorList>
            <person name="Haridas S."/>
            <person name="Albert R."/>
            <person name="Binder M."/>
            <person name="Bloem J."/>
            <person name="Labutti K."/>
            <person name="Salamov A."/>
            <person name="Andreopoulos B."/>
            <person name="Baker S."/>
            <person name="Barry K."/>
            <person name="Bills G."/>
            <person name="Bluhm B."/>
            <person name="Cannon C."/>
            <person name="Castanera R."/>
            <person name="Culley D."/>
            <person name="Daum C."/>
            <person name="Ezra D."/>
            <person name="Gonzalez J."/>
            <person name="Henrissat B."/>
            <person name="Kuo A."/>
            <person name="Liang C."/>
            <person name="Lipzen A."/>
            <person name="Lutzoni F."/>
            <person name="Magnuson J."/>
            <person name="Mondo S."/>
            <person name="Nolan M."/>
            <person name="Ohm R."/>
            <person name="Pangilinan J."/>
            <person name="Park H.-J."/>
            <person name="Ramirez L."/>
            <person name="Alfaro M."/>
            <person name="Sun H."/>
            <person name="Tritt A."/>
            <person name="Yoshinaga Y."/>
            <person name="Zwiers L.-H."/>
            <person name="Turgeon B."/>
            <person name="Goodwin S."/>
            <person name="Spatafora J."/>
            <person name="Crous P."/>
            <person name="Grigoriev I."/>
        </authorList>
    </citation>
    <scope>NUCLEOTIDE SEQUENCE</scope>
    <source>
        <strain evidence="5">CBS 121739</strain>
    </source>
</reference>
<dbReference type="GO" id="GO:0016746">
    <property type="term" value="F:acyltransferase activity"/>
    <property type="evidence" value="ECO:0007669"/>
    <property type="project" value="InterPro"/>
</dbReference>
<protein>
    <submittedName>
        <fullName evidence="5">NAD(P)-binding protein</fullName>
    </submittedName>
</protein>
<dbReference type="EMBL" id="ML996569">
    <property type="protein sequence ID" value="KAF2759840.1"/>
    <property type="molecule type" value="Genomic_DNA"/>
</dbReference>
<dbReference type="Gene3D" id="3.40.47.10">
    <property type="match status" value="1"/>
</dbReference>
<dbReference type="Proteomes" id="UP000799437">
    <property type="component" value="Unassembled WGS sequence"/>
</dbReference>
<keyword evidence="6" id="KW-1185">Reference proteome</keyword>
<dbReference type="InterPro" id="IPR040771">
    <property type="entry name" value="TLP1_add_C"/>
</dbReference>
<dbReference type="AlphaFoldDB" id="A0A6A6WCZ8"/>
<keyword evidence="1" id="KW-0521">NADP</keyword>
<proteinExistence type="predicted"/>
<dbReference type="InterPro" id="IPR008030">
    <property type="entry name" value="NmrA-like"/>
</dbReference>
<accession>A0A6A6WCZ8</accession>
<evidence type="ECO:0000259" key="4">
    <source>
        <dbReference type="Pfam" id="PF18313"/>
    </source>
</evidence>
<feature type="domain" description="Thiolase-like protein type 1 additional C-terminal" evidence="4">
    <location>
        <begin position="428"/>
        <end position="504"/>
    </location>
</feature>
<dbReference type="PANTHER" id="PTHR47706:SF11">
    <property type="entry name" value="ISOFLAVONE REDUCTASE FAMILY PROTEIN (AFU_ORTHOLOGUE AFUA_1G12510)"/>
    <property type="match status" value="1"/>
</dbReference>
<evidence type="ECO:0000256" key="1">
    <source>
        <dbReference type="ARBA" id="ARBA00022857"/>
    </source>
</evidence>
<dbReference type="GeneID" id="54486428"/>
<feature type="domain" description="NmrA-like" evidence="3">
    <location>
        <begin position="537"/>
        <end position="784"/>
    </location>
</feature>
<keyword evidence="2" id="KW-0560">Oxidoreductase</keyword>
<dbReference type="GO" id="GO:0016491">
    <property type="term" value="F:oxidoreductase activity"/>
    <property type="evidence" value="ECO:0007669"/>
    <property type="project" value="UniProtKB-KW"/>
</dbReference>
<evidence type="ECO:0000313" key="6">
    <source>
        <dbReference type="Proteomes" id="UP000799437"/>
    </source>
</evidence>
<evidence type="ECO:0000256" key="2">
    <source>
        <dbReference type="ARBA" id="ARBA00023002"/>
    </source>
</evidence>
<gene>
    <name evidence="5" type="ORF">EJ05DRAFT_484740</name>
</gene>
<dbReference type="Gene3D" id="3.40.50.720">
    <property type="entry name" value="NAD(P)-binding Rossmann-like Domain"/>
    <property type="match status" value="1"/>
</dbReference>
<dbReference type="Pfam" id="PF05368">
    <property type="entry name" value="NmrA"/>
    <property type="match status" value="1"/>
</dbReference>
<evidence type="ECO:0000313" key="5">
    <source>
        <dbReference type="EMBL" id="KAF2759840.1"/>
    </source>
</evidence>